<reference evidence="8" key="1">
    <citation type="submission" date="2022-04" db="EMBL/GenBank/DDBJ databases">
        <title>Carnegiea gigantea Genome sequencing and assembly v2.</title>
        <authorList>
            <person name="Copetti D."/>
            <person name="Sanderson M.J."/>
            <person name="Burquez A."/>
            <person name="Wojciechowski M.F."/>
        </authorList>
    </citation>
    <scope>NUCLEOTIDE SEQUENCE</scope>
    <source>
        <strain evidence="8">SGP5-SGP5p</strain>
        <tissue evidence="8">Aerial part</tissue>
    </source>
</reference>
<dbReference type="GO" id="GO:0008378">
    <property type="term" value="F:galactosyltransferase activity"/>
    <property type="evidence" value="ECO:0007669"/>
    <property type="project" value="TreeGrafter"/>
</dbReference>
<evidence type="ECO:0000313" key="8">
    <source>
        <dbReference type="EMBL" id="KAJ8429373.1"/>
    </source>
</evidence>
<evidence type="ECO:0000256" key="4">
    <source>
        <dbReference type="ARBA" id="ARBA00022968"/>
    </source>
</evidence>
<accession>A0A9Q1Q502</accession>
<dbReference type="AlphaFoldDB" id="A0A9Q1Q502"/>
<evidence type="ECO:0000256" key="3">
    <source>
        <dbReference type="ARBA" id="ARBA00022676"/>
    </source>
</evidence>
<keyword evidence="9" id="KW-1185">Reference proteome</keyword>
<keyword evidence="5" id="KW-0333">Golgi apparatus</keyword>
<proteinExistence type="inferred from homology"/>
<dbReference type="PANTHER" id="PTHR11062:SF214">
    <property type="entry name" value="XYLOGLUCAN GALACTOSYLTRANSFERASE XLT2"/>
    <property type="match status" value="1"/>
</dbReference>
<protein>
    <recommendedName>
        <fullName evidence="7">Exostosin GT47 domain-containing protein</fullName>
    </recommendedName>
</protein>
<evidence type="ECO:0000256" key="2">
    <source>
        <dbReference type="ARBA" id="ARBA00010271"/>
    </source>
</evidence>
<feature type="domain" description="Exostosin GT47" evidence="7">
    <location>
        <begin position="160"/>
        <end position="496"/>
    </location>
</feature>
<keyword evidence="4" id="KW-0812">Transmembrane</keyword>
<keyword evidence="3" id="KW-0328">Glycosyltransferase</keyword>
<comment type="caution">
    <text evidence="8">The sequence shown here is derived from an EMBL/GenBank/DDBJ whole genome shotgun (WGS) entry which is preliminary data.</text>
</comment>
<evidence type="ECO:0000256" key="1">
    <source>
        <dbReference type="ARBA" id="ARBA00004323"/>
    </source>
</evidence>
<dbReference type="GO" id="GO:0000139">
    <property type="term" value="C:Golgi membrane"/>
    <property type="evidence" value="ECO:0007669"/>
    <property type="project" value="UniProtKB-SubCell"/>
</dbReference>
<sequence>MLPISNNSSPVKKPKTPPDFPSSSSPPSPSPKASSSSSSLDVVIFKSYFLFPLSRHPRCCLILSLLLLHLLIFCFSHYLPTPTFSVTLSYRPLPLSTYSAFSAASISATRSPLSAPNPDPDRPSPAPNSSPEQPPPPGVWVPLSPSPNANPGLEPDKRCSYGKFYVYDLPAEFNAEIYHNCDKLSPWGSRCVALSNGGFGREATGIERIVPANLSHAWYWTDQFAAEIIFHHRMLRHKCRTLVAESAVAYYIPFYAGLAVGKYLWDGYTPKDRDQHCEKMLDWVQEKMPYFNRSNGWDHFLVMGRITWDFRRSKDDDWGSRCILMPSMRNITRLLIERNHWDYFDVGVPYPTGFHPETPSDVVLWQNFVRSRDRHTLFCFAGAPRRNYPNDFRGLLLSQCRDSGELCRAVNCTGTRCVNGTSDILETFLDSDFCLQPRGDSFTRRSIFDCMVAGSIPVFFWRRSAYYQYEWFLPAEPESYSVFIHRNDVENGTLITNVLERYSKAEVKKMREKVVDFIPKIIYAKPTEGLGSMKDAVDVAVDGVLRRIKEQKYREWPEGFAVRLEQLQHGIDDPWPPSCRHRLTTVLPQLTTERPKSHSSFLGFSFWVHAIVDGHMSRWVLVTHEVVHRKAIRLSGGVTRQ</sequence>
<dbReference type="InterPro" id="IPR040911">
    <property type="entry name" value="Exostosin_GT47"/>
</dbReference>
<dbReference type="OrthoDB" id="1924787at2759"/>
<dbReference type="EMBL" id="JAKOGI010000900">
    <property type="protein sequence ID" value="KAJ8429373.1"/>
    <property type="molecule type" value="Genomic_DNA"/>
</dbReference>
<dbReference type="PANTHER" id="PTHR11062">
    <property type="entry name" value="EXOSTOSIN HEPARAN SULFATE GLYCOSYLTRANSFERASE -RELATED"/>
    <property type="match status" value="1"/>
</dbReference>
<feature type="compositionally biased region" description="Polar residues" evidence="6">
    <location>
        <begin position="1"/>
        <end position="10"/>
    </location>
</feature>
<evidence type="ECO:0000256" key="6">
    <source>
        <dbReference type="SAM" id="MobiDB-lite"/>
    </source>
</evidence>
<dbReference type="InterPro" id="IPR004263">
    <property type="entry name" value="Exostosin"/>
</dbReference>
<comment type="subcellular location">
    <subcellularLocation>
        <location evidence="1">Golgi apparatus membrane</location>
        <topology evidence="1">Single-pass type II membrane protein</topology>
    </subcellularLocation>
</comment>
<feature type="compositionally biased region" description="Pro residues" evidence="6">
    <location>
        <begin position="17"/>
        <end position="30"/>
    </location>
</feature>
<feature type="region of interest" description="Disordered" evidence="6">
    <location>
        <begin position="110"/>
        <end position="146"/>
    </location>
</feature>
<keyword evidence="4" id="KW-0735">Signal-anchor</keyword>
<dbReference type="Proteomes" id="UP001153076">
    <property type="component" value="Unassembled WGS sequence"/>
</dbReference>
<dbReference type="Pfam" id="PF03016">
    <property type="entry name" value="Exostosin_GT47"/>
    <property type="match status" value="1"/>
</dbReference>
<name>A0A9Q1Q502_9CARY</name>
<evidence type="ECO:0000313" key="9">
    <source>
        <dbReference type="Proteomes" id="UP001153076"/>
    </source>
</evidence>
<feature type="region of interest" description="Disordered" evidence="6">
    <location>
        <begin position="1"/>
        <end position="37"/>
    </location>
</feature>
<gene>
    <name evidence="8" type="ORF">Cgig2_033205</name>
</gene>
<evidence type="ECO:0000256" key="5">
    <source>
        <dbReference type="ARBA" id="ARBA00023034"/>
    </source>
</evidence>
<evidence type="ECO:0000259" key="7">
    <source>
        <dbReference type="Pfam" id="PF03016"/>
    </source>
</evidence>
<feature type="compositionally biased region" description="Pro residues" evidence="6">
    <location>
        <begin position="115"/>
        <end position="139"/>
    </location>
</feature>
<keyword evidence="3" id="KW-0808">Transferase</keyword>
<comment type="similarity">
    <text evidence="2">Belongs to the glycosyltransferase 47 family.</text>
</comment>
<organism evidence="8 9">
    <name type="scientific">Carnegiea gigantea</name>
    <dbReference type="NCBI Taxonomy" id="171969"/>
    <lineage>
        <taxon>Eukaryota</taxon>
        <taxon>Viridiplantae</taxon>
        <taxon>Streptophyta</taxon>
        <taxon>Embryophyta</taxon>
        <taxon>Tracheophyta</taxon>
        <taxon>Spermatophyta</taxon>
        <taxon>Magnoliopsida</taxon>
        <taxon>eudicotyledons</taxon>
        <taxon>Gunneridae</taxon>
        <taxon>Pentapetalae</taxon>
        <taxon>Caryophyllales</taxon>
        <taxon>Cactineae</taxon>
        <taxon>Cactaceae</taxon>
        <taxon>Cactoideae</taxon>
        <taxon>Echinocereeae</taxon>
        <taxon>Carnegiea</taxon>
    </lineage>
</organism>
<dbReference type="GO" id="GO:0009969">
    <property type="term" value="P:xyloglucan biosynthetic process"/>
    <property type="evidence" value="ECO:0007669"/>
    <property type="project" value="TreeGrafter"/>
</dbReference>